<dbReference type="EMBL" id="QLMH01000015">
    <property type="protein sequence ID" value="RAK16914.1"/>
    <property type="molecule type" value="Genomic_DNA"/>
</dbReference>
<accession>A0A327Y7W4</accession>
<dbReference type="AlphaFoldDB" id="A0A327Y7W4"/>
<comment type="caution">
    <text evidence="2">The sequence shown here is derived from an EMBL/GenBank/DDBJ whole genome shotgun (WGS) entry which is preliminary data.</text>
</comment>
<dbReference type="NCBIfam" id="NF047340">
    <property type="entry name" value="Athe_2463_dom"/>
    <property type="match status" value="1"/>
</dbReference>
<keyword evidence="1" id="KW-0732">Signal</keyword>
<evidence type="ECO:0000256" key="1">
    <source>
        <dbReference type="SAM" id="SignalP"/>
    </source>
</evidence>
<evidence type="ECO:0000313" key="3">
    <source>
        <dbReference type="Proteomes" id="UP000248555"/>
    </source>
</evidence>
<evidence type="ECO:0000313" key="2">
    <source>
        <dbReference type="EMBL" id="RAK16914.1"/>
    </source>
</evidence>
<feature type="signal peptide" evidence="1">
    <location>
        <begin position="1"/>
        <end position="20"/>
    </location>
</feature>
<keyword evidence="3" id="KW-1185">Reference proteome</keyword>
<feature type="chain" id="PRO_5016382709" evidence="1">
    <location>
        <begin position="21"/>
        <end position="437"/>
    </location>
</feature>
<proteinExistence type="predicted"/>
<protein>
    <submittedName>
        <fullName evidence="2">Uncharacterized protein</fullName>
    </submittedName>
</protein>
<name>A0A327Y7W4_9BACL</name>
<sequence>MTIFILLLQCSFPFIHIVQAAYPDTEAEFEEYLRNIDVQVYNTQGYKANFSTYKVYNQIVYGNQHGRWKNGSLCPKGGSEYEYLGYNYAGESVTNYCFPNDARGDDAPEDWNFIEVDPKFVSWNKLDDAQYNQIYYTPLQGHGATTLTVNSMGGRAFAEVQTAPTWRSWGSVYTRHRDSRGKIWYATFNVPPIANGVLLEGTIATDKETYVIPSNATSTTVHYTVRAKAAGTGKYFNFNQVKSLKAAFDPKGNSNLGISDYNSTSKQQYTLKSGSFNLTRDEYGVGTHTIRLEGYTSIESVWGDKDVQEPSKTITLIVEPEADRYTETTFEVTPELTKFENTDVVVNAKVTGKLYGLTDTTKIKRWIFSAREKEVTTPQTELKDEKTLTSSHTFQFTIPKEKIINGFVDAVTVKEFVQTYVGRAKVELIDFILTMRN</sequence>
<reference evidence="2 3" key="1">
    <citation type="submission" date="2018-06" db="EMBL/GenBank/DDBJ databases">
        <title>Genomic Encyclopedia of Type Strains, Phase III (KMG-III): the genomes of soil and plant-associated and newly described type strains.</title>
        <authorList>
            <person name="Whitman W."/>
        </authorList>
    </citation>
    <scope>NUCLEOTIDE SEQUENCE [LARGE SCALE GENOMIC DNA]</scope>
    <source>
        <strain evidence="2 3">CGMCC 1.8979</strain>
    </source>
</reference>
<organism evidence="2 3">
    <name type="scientific">Paranoxybacillus vitaminiphilus</name>
    <dbReference type="NCBI Taxonomy" id="581036"/>
    <lineage>
        <taxon>Bacteria</taxon>
        <taxon>Bacillati</taxon>
        <taxon>Bacillota</taxon>
        <taxon>Bacilli</taxon>
        <taxon>Bacillales</taxon>
        <taxon>Anoxybacillaceae</taxon>
        <taxon>Paranoxybacillus</taxon>
    </lineage>
</organism>
<gene>
    <name evidence="2" type="ORF">B0I26_11550</name>
</gene>
<dbReference type="Proteomes" id="UP000248555">
    <property type="component" value="Unassembled WGS sequence"/>
</dbReference>